<dbReference type="AlphaFoldDB" id="A0A8H4LVT6"/>
<organism evidence="2 3">
    <name type="scientific">Ophiocordyceps sinensis</name>
    <dbReference type="NCBI Taxonomy" id="72228"/>
    <lineage>
        <taxon>Eukaryota</taxon>
        <taxon>Fungi</taxon>
        <taxon>Dikarya</taxon>
        <taxon>Ascomycota</taxon>
        <taxon>Pezizomycotina</taxon>
        <taxon>Sordariomycetes</taxon>
        <taxon>Hypocreomycetidae</taxon>
        <taxon>Hypocreales</taxon>
        <taxon>Ophiocordycipitaceae</taxon>
        <taxon>Ophiocordyceps</taxon>
    </lineage>
</organism>
<evidence type="ECO:0000256" key="1">
    <source>
        <dbReference type="SAM" id="MobiDB-lite"/>
    </source>
</evidence>
<evidence type="ECO:0000313" key="2">
    <source>
        <dbReference type="EMBL" id="KAF4506493.1"/>
    </source>
</evidence>
<gene>
    <name evidence="2" type="ORF">G6O67_006574</name>
</gene>
<reference evidence="2 3" key="1">
    <citation type="journal article" date="2020" name="Genome Biol. Evol.">
        <title>A new high-quality draft genome assembly of the Chinese cordyceps Ophiocordyceps sinensis.</title>
        <authorList>
            <person name="Shu R."/>
            <person name="Zhang J."/>
            <person name="Meng Q."/>
            <person name="Zhang H."/>
            <person name="Zhou G."/>
            <person name="Li M."/>
            <person name="Wu P."/>
            <person name="Zhao Y."/>
            <person name="Chen C."/>
            <person name="Qin Q."/>
        </authorList>
    </citation>
    <scope>NUCLEOTIDE SEQUENCE [LARGE SCALE GENOMIC DNA]</scope>
    <source>
        <strain evidence="2 3">IOZ07</strain>
    </source>
</reference>
<dbReference type="Proteomes" id="UP000557566">
    <property type="component" value="Unassembled WGS sequence"/>
</dbReference>
<name>A0A8H4LVT6_9HYPO</name>
<protein>
    <submittedName>
        <fullName evidence="2">Uncharacterized protein</fullName>
    </submittedName>
</protein>
<dbReference type="EMBL" id="JAAVMX010000007">
    <property type="protein sequence ID" value="KAF4506493.1"/>
    <property type="molecule type" value="Genomic_DNA"/>
</dbReference>
<feature type="region of interest" description="Disordered" evidence="1">
    <location>
        <begin position="67"/>
        <end position="97"/>
    </location>
</feature>
<sequence length="149" mass="15640">MSSKMPVMSLVAKASNISRGTPGLPARGFHEASSFPALTSAILTMSTKKRPPTMCWCQMLVSDVDATDESRTRTADSLANGNELPNRDVATPDATDDGPLAMVLDGSGHHVGEVLHRGERDGVVRAAFCHEHSAIVKVDGSLDGGNVLG</sequence>
<evidence type="ECO:0000313" key="3">
    <source>
        <dbReference type="Proteomes" id="UP000557566"/>
    </source>
</evidence>
<keyword evidence="3" id="KW-1185">Reference proteome</keyword>
<accession>A0A8H4LVT6</accession>
<comment type="caution">
    <text evidence="2">The sequence shown here is derived from an EMBL/GenBank/DDBJ whole genome shotgun (WGS) entry which is preliminary data.</text>
</comment>
<proteinExistence type="predicted"/>